<reference evidence="2" key="1">
    <citation type="submission" date="2016-07" db="EMBL/GenBank/DDBJ databases">
        <title>Microvirga ossetica sp. nov. a new species of rhizobia isolated from root nodules of the legume species Vicia alpestris Steven originated from North Ossetia region in the Caucasus.</title>
        <authorList>
            <person name="Safronova V.I."/>
            <person name="Kuznetsova I.G."/>
            <person name="Sazanova A.L."/>
            <person name="Belimov A."/>
            <person name="Andronov E."/>
            <person name="Osledkin Y.S."/>
            <person name="Onishchuk O.P."/>
            <person name="Kurchak O.N."/>
            <person name="Shaposhnikov A.I."/>
            <person name="Willems A."/>
            <person name="Tikhonovich I.A."/>
        </authorList>
    </citation>
    <scope>NUCLEOTIDE SEQUENCE [LARGE SCALE GENOMIC DNA]</scope>
    <source>
        <strain evidence="2">V5/3M</strain>
    </source>
</reference>
<evidence type="ECO:0000313" key="2">
    <source>
        <dbReference type="EMBL" id="ANY77329.1"/>
    </source>
</evidence>
<keyword evidence="2" id="KW-0489">Methyltransferase</keyword>
<dbReference type="KEGG" id="moc:BB934_03060"/>
<dbReference type="RefSeq" id="WP_099508325.1">
    <property type="nucleotide sequence ID" value="NZ_CP016616.1"/>
</dbReference>
<gene>
    <name evidence="2" type="ORF">BB934_03060</name>
</gene>
<dbReference type="Pfam" id="PF13649">
    <property type="entry name" value="Methyltransf_25"/>
    <property type="match status" value="1"/>
</dbReference>
<dbReference type="Gene3D" id="3.40.50.150">
    <property type="entry name" value="Vaccinia Virus protein VP39"/>
    <property type="match status" value="1"/>
</dbReference>
<organism evidence="2">
    <name type="scientific">Microvirga ossetica</name>
    <dbReference type="NCBI Taxonomy" id="1882682"/>
    <lineage>
        <taxon>Bacteria</taxon>
        <taxon>Pseudomonadati</taxon>
        <taxon>Pseudomonadota</taxon>
        <taxon>Alphaproteobacteria</taxon>
        <taxon>Hyphomicrobiales</taxon>
        <taxon>Methylobacteriaceae</taxon>
        <taxon>Microvirga</taxon>
    </lineage>
</organism>
<dbReference type="AlphaFoldDB" id="A0A1B2EBJ8"/>
<evidence type="ECO:0000259" key="1">
    <source>
        <dbReference type="Pfam" id="PF13649"/>
    </source>
</evidence>
<dbReference type="InterPro" id="IPR029063">
    <property type="entry name" value="SAM-dependent_MTases_sf"/>
</dbReference>
<feature type="domain" description="Methyltransferase" evidence="1">
    <location>
        <begin position="47"/>
        <end position="142"/>
    </location>
</feature>
<proteinExistence type="predicted"/>
<accession>A0A1B2EBJ8</accession>
<dbReference type="OrthoDB" id="9788660at2"/>
<dbReference type="PANTHER" id="PTHR12843:SF5">
    <property type="entry name" value="EEF1A LYSINE METHYLTRANSFERASE 2"/>
    <property type="match status" value="1"/>
</dbReference>
<protein>
    <submittedName>
        <fullName evidence="2">SAM-dependent methyltransferase</fullName>
    </submittedName>
</protein>
<dbReference type="EMBL" id="CP016616">
    <property type="protein sequence ID" value="ANY77329.1"/>
    <property type="molecule type" value="Genomic_DNA"/>
</dbReference>
<dbReference type="SUPFAM" id="SSF53335">
    <property type="entry name" value="S-adenosyl-L-methionine-dependent methyltransferases"/>
    <property type="match status" value="1"/>
</dbReference>
<dbReference type="PANTHER" id="PTHR12843">
    <property type="entry name" value="PROTEIN-LYSINE N-METHYLTRANSFERASE METTL10"/>
    <property type="match status" value="1"/>
</dbReference>
<keyword evidence="2" id="KW-0808">Transferase</keyword>
<dbReference type="GO" id="GO:0032259">
    <property type="term" value="P:methylation"/>
    <property type="evidence" value="ECO:0007669"/>
    <property type="project" value="UniProtKB-KW"/>
</dbReference>
<name>A0A1B2EBJ8_9HYPH</name>
<dbReference type="GO" id="GO:0008168">
    <property type="term" value="F:methyltransferase activity"/>
    <property type="evidence" value="ECO:0007669"/>
    <property type="project" value="UniProtKB-KW"/>
</dbReference>
<sequence>MDPKERQAHWENVYQTKAETEVSWFEETPVLSLDIIHTAGVGKDAAIIDIGGGESRLVDALLNEGYTALSVLDISQKAVAETHARLGQRASHVTWIVADVTAWESERTYDLWHDRAAFHFLTEPADQDAYVAQLVRALRPDGHLIIGTFALDGPERCSGLPVVRYDARSLRQRLGPLFELVESRNHEHHTPAGHVQRFQFSWFHRAGLGRPPRD</sequence>
<dbReference type="InterPro" id="IPR041698">
    <property type="entry name" value="Methyltransf_25"/>
</dbReference>
<dbReference type="CDD" id="cd02440">
    <property type="entry name" value="AdoMet_MTases"/>
    <property type="match status" value="1"/>
</dbReference>